<dbReference type="EMBL" id="JAHHGM010000012">
    <property type="protein sequence ID" value="MBT2989958.1"/>
    <property type="molecule type" value="Genomic_DNA"/>
</dbReference>
<sequence>MQIVEKTFAQVSTGSGVTINNLAVTPLVAPNVVERDYLTLDEALARGDARVTETSEAGDVPELRFENRGEQPVLLLDGEELVGAKQNRVLNLTILAPAKSTITIPVSCVEAGRWSHSSPEFSTKGRAFYAAGRARKADQVTASLRTRGTRRSRQGEVWEDIAAKSSRMNSYSDTAAMECLYEDYQDQVDEYLKAVEVVEGQVGAVFAINGQIRGVELFDFSTTFRKLMPKLMRSYALDAIDEQGRVANGKTPEVAHFLAAVAAADGSVHPAVGEGEDIRISGPRLAGGALGARDRVVHLCAFHLPEAGSHGYSRGSDLARSSRRMRHYRGRGGNGSGSMR</sequence>
<evidence type="ECO:0000259" key="2">
    <source>
        <dbReference type="Pfam" id="PF20208"/>
    </source>
</evidence>
<feature type="compositionally biased region" description="Gly residues" evidence="1">
    <location>
        <begin position="331"/>
        <end position="340"/>
    </location>
</feature>
<evidence type="ECO:0000313" key="3">
    <source>
        <dbReference type="EMBL" id="MBT2989958.1"/>
    </source>
</evidence>
<feature type="compositionally biased region" description="Basic residues" evidence="1">
    <location>
        <begin position="321"/>
        <end position="330"/>
    </location>
</feature>
<dbReference type="Proteomes" id="UP000770889">
    <property type="component" value="Unassembled WGS sequence"/>
</dbReference>
<proteinExistence type="predicted"/>
<dbReference type="InterPro" id="IPR046699">
    <property type="entry name" value="ARPP-1"/>
</dbReference>
<dbReference type="Pfam" id="PF20208">
    <property type="entry name" value="ARPP-1"/>
    <property type="match status" value="1"/>
</dbReference>
<feature type="domain" description="ARG and Rhodanese-Phosphatase-superfamily-associated" evidence="2">
    <location>
        <begin position="10"/>
        <end position="302"/>
    </location>
</feature>
<feature type="region of interest" description="Disordered" evidence="1">
    <location>
        <begin position="311"/>
        <end position="340"/>
    </location>
</feature>
<reference evidence="3 4" key="1">
    <citation type="submission" date="2021-05" db="EMBL/GenBank/DDBJ databases">
        <title>Genetic and Functional Diversity in Clade A Lucinid endosymbionts from the Bahamas.</title>
        <authorList>
            <person name="Giani N.M."/>
            <person name="Engel A.S."/>
            <person name="Campbell B.J."/>
        </authorList>
    </citation>
    <scope>NUCLEOTIDE SEQUENCE [LARGE SCALE GENOMIC DNA]</scope>
    <source>
        <strain evidence="3">LUC16012Gg_MoonRockCtena</strain>
    </source>
</reference>
<gene>
    <name evidence="3" type="ORF">KME65_13470</name>
</gene>
<organism evidence="3 4">
    <name type="scientific">Candidatus Thiodiazotropha taylori</name>
    <dbReference type="NCBI Taxonomy" id="2792791"/>
    <lineage>
        <taxon>Bacteria</taxon>
        <taxon>Pseudomonadati</taxon>
        <taxon>Pseudomonadota</taxon>
        <taxon>Gammaproteobacteria</taxon>
        <taxon>Chromatiales</taxon>
        <taxon>Sedimenticolaceae</taxon>
        <taxon>Candidatus Thiodiazotropha</taxon>
    </lineage>
</organism>
<dbReference type="AlphaFoldDB" id="A0A944QTH6"/>
<comment type="caution">
    <text evidence="3">The sequence shown here is derived from an EMBL/GenBank/DDBJ whole genome shotgun (WGS) entry which is preliminary data.</text>
</comment>
<evidence type="ECO:0000256" key="1">
    <source>
        <dbReference type="SAM" id="MobiDB-lite"/>
    </source>
</evidence>
<name>A0A944QTH6_9GAMM</name>
<accession>A0A944QTH6</accession>
<evidence type="ECO:0000313" key="4">
    <source>
        <dbReference type="Proteomes" id="UP000770889"/>
    </source>
</evidence>
<protein>
    <recommendedName>
        <fullName evidence="2">ARG and Rhodanese-Phosphatase-superfamily-associated domain-containing protein</fullName>
    </recommendedName>
</protein>